<organism evidence="1 2">
    <name type="scientific">Agrococcus jejuensis</name>
    <dbReference type="NCBI Taxonomy" id="399736"/>
    <lineage>
        <taxon>Bacteria</taxon>
        <taxon>Bacillati</taxon>
        <taxon>Actinomycetota</taxon>
        <taxon>Actinomycetes</taxon>
        <taxon>Micrococcales</taxon>
        <taxon>Microbacteriaceae</taxon>
        <taxon>Agrococcus</taxon>
    </lineage>
</organism>
<dbReference type="OrthoDB" id="9892485at2"/>
<gene>
    <name evidence="1" type="ORF">SAMN04489720_1744</name>
</gene>
<dbReference type="Proteomes" id="UP000198822">
    <property type="component" value="Chromosome I"/>
</dbReference>
<reference evidence="2" key="1">
    <citation type="submission" date="2016-10" db="EMBL/GenBank/DDBJ databases">
        <authorList>
            <person name="Varghese N."/>
            <person name="Submissions S."/>
        </authorList>
    </citation>
    <scope>NUCLEOTIDE SEQUENCE [LARGE SCALE GENOMIC DNA]</scope>
    <source>
        <strain evidence="2">DSM 22002</strain>
    </source>
</reference>
<accession>A0A1G8DQV5</accession>
<dbReference type="EMBL" id="LT629695">
    <property type="protein sequence ID" value="SDH60053.1"/>
    <property type="molecule type" value="Genomic_DNA"/>
</dbReference>
<evidence type="ECO:0000313" key="1">
    <source>
        <dbReference type="EMBL" id="SDH60053.1"/>
    </source>
</evidence>
<sequence>MRVDEALRLLAQPGVVGDELPAPLADVLWEAQLGRVERWPQQGRVAVLLDDLWAAIPDASSAVLVVDGVTSVEIPPDATPFVGSRMHFMIGVATVHGNGSGVVVTLGAMADARDVRIDGARALLVTLADRTGRDDAAPSTIEDLQGYLDWSLDLDREVDVLGWYEVRPER</sequence>
<name>A0A1G8DQV5_9MICO</name>
<dbReference type="RefSeq" id="WP_157674739.1">
    <property type="nucleotide sequence ID" value="NZ_LT629695.1"/>
</dbReference>
<protein>
    <submittedName>
        <fullName evidence="1">Uncharacterized protein</fullName>
    </submittedName>
</protein>
<evidence type="ECO:0000313" key="2">
    <source>
        <dbReference type="Proteomes" id="UP000198822"/>
    </source>
</evidence>
<keyword evidence="2" id="KW-1185">Reference proteome</keyword>
<proteinExistence type="predicted"/>
<dbReference type="AlphaFoldDB" id="A0A1G8DQV5"/>